<dbReference type="SMART" id="SM00389">
    <property type="entry name" value="HOX"/>
    <property type="match status" value="1"/>
</dbReference>
<dbReference type="PROSITE" id="PS50071">
    <property type="entry name" value="HOMEOBOX_2"/>
    <property type="match status" value="1"/>
</dbReference>
<dbReference type="Pfam" id="PF05920">
    <property type="entry name" value="Homeobox_KN"/>
    <property type="match status" value="1"/>
</dbReference>
<feature type="region of interest" description="Disordered" evidence="7">
    <location>
        <begin position="189"/>
        <end position="291"/>
    </location>
</feature>
<feature type="region of interest" description="Disordered" evidence="7">
    <location>
        <begin position="307"/>
        <end position="337"/>
    </location>
</feature>
<evidence type="ECO:0000256" key="3">
    <source>
        <dbReference type="ARBA" id="ARBA00023125"/>
    </source>
</evidence>
<evidence type="ECO:0000256" key="7">
    <source>
        <dbReference type="SAM" id="MobiDB-lite"/>
    </source>
</evidence>
<dbReference type="RefSeq" id="XP_017774908.1">
    <property type="nucleotide sequence ID" value="XM_017919419.1"/>
</dbReference>
<name>A0ABM1MK08_NICVS</name>
<protein>
    <submittedName>
        <fullName evidence="10">Homeobox protein homothorax isoform X2</fullName>
    </submittedName>
</protein>
<keyword evidence="5 6" id="KW-0539">Nucleus</keyword>
<feature type="compositionally biased region" description="Polar residues" evidence="7">
    <location>
        <begin position="208"/>
        <end position="221"/>
    </location>
</feature>
<dbReference type="InterPro" id="IPR008422">
    <property type="entry name" value="KN_HD"/>
</dbReference>
<evidence type="ECO:0000256" key="1">
    <source>
        <dbReference type="ARBA" id="ARBA00004123"/>
    </source>
</evidence>
<reference evidence="10" key="1">
    <citation type="submission" date="2025-08" db="UniProtKB">
        <authorList>
            <consortium name="RefSeq"/>
        </authorList>
    </citation>
    <scope>IDENTIFICATION</scope>
    <source>
        <tissue evidence="10">Whole Larva</tissue>
    </source>
</reference>
<keyword evidence="3 6" id="KW-0238">DNA-binding</keyword>
<dbReference type="InterPro" id="IPR009057">
    <property type="entry name" value="Homeodomain-like_sf"/>
</dbReference>
<dbReference type="GO" id="GO:0003677">
    <property type="term" value="F:DNA binding"/>
    <property type="evidence" value="ECO:0007669"/>
    <property type="project" value="UniProtKB-KW"/>
</dbReference>
<proteinExistence type="inferred from homology"/>
<dbReference type="GeneID" id="108561465"/>
<evidence type="ECO:0000256" key="2">
    <source>
        <dbReference type="ARBA" id="ARBA00009661"/>
    </source>
</evidence>
<keyword evidence="4 6" id="KW-0371">Homeobox</keyword>
<evidence type="ECO:0000256" key="6">
    <source>
        <dbReference type="PROSITE-ProRule" id="PRU00108"/>
    </source>
</evidence>
<evidence type="ECO:0000313" key="9">
    <source>
        <dbReference type="Proteomes" id="UP000695000"/>
    </source>
</evidence>
<dbReference type="Gene3D" id="1.10.10.60">
    <property type="entry name" value="Homeodomain-like"/>
    <property type="match status" value="1"/>
</dbReference>
<feature type="DNA-binding region" description="Homeobox" evidence="6">
    <location>
        <begin position="332"/>
        <end position="394"/>
    </location>
</feature>
<dbReference type="Proteomes" id="UP000695000">
    <property type="component" value="Unplaced"/>
</dbReference>
<sequence length="454" mass="49384">MSVYAIKYDDGIHPGYIDGGASGGGLYEPHVAHRPSIHHSPHLNHAMHPYHANHVAPAANHVMGGAVPDVGKRDKDAIYGHPLFPLLALIFEKCELATCTPREPGVAGGDVCSSESFNEDIAVFSKQIRQEKPYYIADPEVDSLMVQAIQVLRFHLLELEKVHELCDNFCHRYISCLKGKMPIDLVIDERDGTKPPELGGSTNGDGGTRSNADSTSHTDGASTPDVRPPSSSLSYGGPVNDDVRSPGTPGPLSQPPSSQQTIDGSDPDAIGKWCPRREWSSPPDARATSDAARRGVLYSSVFLGSPGDASNASIGSGEGTGEEDDDTNGKKNQKKRGIFPKVATNILRAWLFQHLTHPYPSEDQKKQLAQDTGLTILQVNNWFINARRRIVQPMIDQSNRAVFSPHAGPSGAYSPDGTMGYMMDGQQMMHRPPGDPAFHNQYAHYPAEYYGHHL</sequence>
<dbReference type="InterPro" id="IPR050224">
    <property type="entry name" value="TALE_homeobox"/>
</dbReference>
<evidence type="ECO:0000256" key="5">
    <source>
        <dbReference type="ARBA" id="ARBA00023242"/>
    </source>
</evidence>
<gene>
    <name evidence="10" type="primary">LOC108561465</name>
</gene>
<dbReference type="PANTHER" id="PTHR11850">
    <property type="entry name" value="HOMEOBOX PROTEIN TRANSCRIPTION FACTORS"/>
    <property type="match status" value="1"/>
</dbReference>
<dbReference type="CDD" id="cd00086">
    <property type="entry name" value="homeodomain"/>
    <property type="match status" value="1"/>
</dbReference>
<comment type="similarity">
    <text evidence="2">Belongs to the TALE/MEIS homeobox family.</text>
</comment>
<dbReference type="SUPFAM" id="SSF46689">
    <property type="entry name" value="Homeodomain-like"/>
    <property type="match status" value="1"/>
</dbReference>
<evidence type="ECO:0000313" key="10">
    <source>
        <dbReference type="RefSeq" id="XP_017774908.1"/>
    </source>
</evidence>
<dbReference type="InterPro" id="IPR032453">
    <property type="entry name" value="PKNOX/Meis_N"/>
</dbReference>
<dbReference type="Pfam" id="PF16493">
    <property type="entry name" value="Meis_PKNOX_N"/>
    <property type="match status" value="1"/>
</dbReference>
<accession>A0ABM1MK08</accession>
<organism evidence="9 10">
    <name type="scientific">Nicrophorus vespilloides</name>
    <name type="common">Boreal carrion beetle</name>
    <dbReference type="NCBI Taxonomy" id="110193"/>
    <lineage>
        <taxon>Eukaryota</taxon>
        <taxon>Metazoa</taxon>
        <taxon>Ecdysozoa</taxon>
        <taxon>Arthropoda</taxon>
        <taxon>Hexapoda</taxon>
        <taxon>Insecta</taxon>
        <taxon>Pterygota</taxon>
        <taxon>Neoptera</taxon>
        <taxon>Endopterygota</taxon>
        <taxon>Coleoptera</taxon>
        <taxon>Polyphaga</taxon>
        <taxon>Staphyliniformia</taxon>
        <taxon>Silphidae</taxon>
        <taxon>Nicrophorinae</taxon>
        <taxon>Nicrophorus</taxon>
    </lineage>
</organism>
<evidence type="ECO:0000259" key="8">
    <source>
        <dbReference type="PROSITE" id="PS50071"/>
    </source>
</evidence>
<dbReference type="InterPro" id="IPR001356">
    <property type="entry name" value="HD"/>
</dbReference>
<feature type="domain" description="Homeobox" evidence="8">
    <location>
        <begin position="330"/>
        <end position="393"/>
    </location>
</feature>
<comment type="subcellular location">
    <subcellularLocation>
        <location evidence="1 6">Nucleus</location>
    </subcellularLocation>
</comment>
<evidence type="ECO:0000256" key="4">
    <source>
        <dbReference type="ARBA" id="ARBA00023155"/>
    </source>
</evidence>
<keyword evidence="9" id="KW-1185">Reference proteome</keyword>